<dbReference type="EMBL" id="JADCNM010000013">
    <property type="protein sequence ID" value="KAG0456322.1"/>
    <property type="molecule type" value="Genomic_DNA"/>
</dbReference>
<protein>
    <submittedName>
        <fullName evidence="1">Uncharacterized protein</fullName>
    </submittedName>
</protein>
<sequence>MILYALFKKVAEGILGSGNVRAQHPVMGAEDFAFYNELCASLAIIPARGKHISWVFS</sequence>
<evidence type="ECO:0000313" key="1">
    <source>
        <dbReference type="EMBL" id="KAG0456322.1"/>
    </source>
</evidence>
<organism evidence="1 2">
    <name type="scientific">Vanilla planifolia</name>
    <name type="common">Vanilla</name>
    <dbReference type="NCBI Taxonomy" id="51239"/>
    <lineage>
        <taxon>Eukaryota</taxon>
        <taxon>Viridiplantae</taxon>
        <taxon>Streptophyta</taxon>
        <taxon>Embryophyta</taxon>
        <taxon>Tracheophyta</taxon>
        <taxon>Spermatophyta</taxon>
        <taxon>Magnoliopsida</taxon>
        <taxon>Liliopsida</taxon>
        <taxon>Asparagales</taxon>
        <taxon>Orchidaceae</taxon>
        <taxon>Vanilloideae</taxon>
        <taxon>Vanilleae</taxon>
        <taxon>Vanilla</taxon>
    </lineage>
</organism>
<proteinExistence type="predicted"/>
<gene>
    <name evidence="1" type="ORF">HPP92_024110</name>
</gene>
<evidence type="ECO:0000313" key="2">
    <source>
        <dbReference type="Proteomes" id="UP000639772"/>
    </source>
</evidence>
<name>A0A835UC98_VANPL</name>
<accession>A0A835UC98</accession>
<dbReference type="OrthoDB" id="6119954at2759"/>
<reference evidence="1 2" key="1">
    <citation type="journal article" date="2020" name="Nat. Food">
        <title>A phased Vanilla planifolia genome enables genetic improvement of flavour and production.</title>
        <authorList>
            <person name="Hasing T."/>
            <person name="Tang H."/>
            <person name="Brym M."/>
            <person name="Khazi F."/>
            <person name="Huang T."/>
            <person name="Chambers A.H."/>
        </authorList>
    </citation>
    <scope>NUCLEOTIDE SEQUENCE [LARGE SCALE GENOMIC DNA]</scope>
    <source>
        <tissue evidence="1">Leaf</tissue>
    </source>
</reference>
<dbReference type="AlphaFoldDB" id="A0A835UC98"/>
<dbReference type="Proteomes" id="UP000639772">
    <property type="component" value="Chromosome 13"/>
</dbReference>
<dbReference type="Gene3D" id="3.40.630.10">
    <property type="entry name" value="Zn peptidases"/>
    <property type="match status" value="1"/>
</dbReference>
<comment type="caution">
    <text evidence="1">The sequence shown here is derived from an EMBL/GenBank/DDBJ whole genome shotgun (WGS) entry which is preliminary data.</text>
</comment>